<gene>
    <name evidence="1" type="ORF">BKA14_007326</name>
</gene>
<evidence type="ECO:0000313" key="1">
    <source>
        <dbReference type="EMBL" id="MBB4697178.1"/>
    </source>
</evidence>
<sequence>MTGWTQALGNPEGILAVYGGEPPELAAVHVHEVTLHRDGPSLTVTVDLPVFPARPPAKWVRERYDVVQIQLRFFGLTDVELRGFGTDPMADIVLSPGDPVRVEIVSPVLTLTASAGFVDVAGISAYQAAGSR</sequence>
<dbReference type="EMBL" id="JACHMF010000001">
    <property type="protein sequence ID" value="MBB4697178.1"/>
    <property type="molecule type" value="Genomic_DNA"/>
</dbReference>
<dbReference type="RefSeq" id="WP_184955328.1">
    <property type="nucleotide sequence ID" value="NZ_BOMC01000017.1"/>
</dbReference>
<evidence type="ECO:0008006" key="3">
    <source>
        <dbReference type="Google" id="ProtNLM"/>
    </source>
</evidence>
<reference evidence="1 2" key="1">
    <citation type="submission" date="2020-08" db="EMBL/GenBank/DDBJ databases">
        <title>Sequencing the genomes of 1000 actinobacteria strains.</title>
        <authorList>
            <person name="Klenk H.-P."/>
        </authorList>
    </citation>
    <scope>NUCLEOTIDE SEQUENCE [LARGE SCALE GENOMIC DNA]</scope>
    <source>
        <strain evidence="1 2">DSM 45518</strain>
    </source>
</reference>
<name>A0A7W7G4A1_9ACTN</name>
<dbReference type="Pfam" id="PF15594">
    <property type="entry name" value="Imm50"/>
    <property type="match status" value="1"/>
</dbReference>
<accession>A0A7W7G4A1</accession>
<dbReference type="Proteomes" id="UP000542742">
    <property type="component" value="Unassembled WGS sequence"/>
</dbReference>
<keyword evidence="2" id="KW-1185">Reference proteome</keyword>
<dbReference type="AlphaFoldDB" id="A0A7W7G4A1"/>
<organism evidence="1 2">
    <name type="scientific">Paractinoplanes abujensis</name>
    <dbReference type="NCBI Taxonomy" id="882441"/>
    <lineage>
        <taxon>Bacteria</taxon>
        <taxon>Bacillati</taxon>
        <taxon>Actinomycetota</taxon>
        <taxon>Actinomycetes</taxon>
        <taxon>Micromonosporales</taxon>
        <taxon>Micromonosporaceae</taxon>
        <taxon>Paractinoplanes</taxon>
    </lineage>
</organism>
<comment type="caution">
    <text evidence="1">The sequence shown here is derived from an EMBL/GenBank/DDBJ whole genome shotgun (WGS) entry which is preliminary data.</text>
</comment>
<proteinExistence type="predicted"/>
<dbReference type="InterPro" id="IPR028957">
    <property type="entry name" value="Imm50"/>
</dbReference>
<evidence type="ECO:0000313" key="2">
    <source>
        <dbReference type="Proteomes" id="UP000542742"/>
    </source>
</evidence>
<protein>
    <recommendedName>
        <fullName evidence="3">Immunity protein 50 of polymorphic toxin system</fullName>
    </recommendedName>
</protein>